<name>A0A5M3ZD72_ASPTE</name>
<dbReference type="EMBL" id="BLJY01000015">
    <property type="protein sequence ID" value="GFF21549.1"/>
    <property type="molecule type" value="Genomic_DNA"/>
</dbReference>
<dbReference type="InterPro" id="IPR050977">
    <property type="entry name" value="Fungal_Meroterpenoid_Isomerase"/>
</dbReference>
<organism evidence="2 3">
    <name type="scientific">Aspergillus terreus</name>
    <dbReference type="NCBI Taxonomy" id="33178"/>
    <lineage>
        <taxon>Eukaryota</taxon>
        <taxon>Fungi</taxon>
        <taxon>Dikarya</taxon>
        <taxon>Ascomycota</taxon>
        <taxon>Pezizomycotina</taxon>
        <taxon>Eurotiomycetes</taxon>
        <taxon>Eurotiomycetidae</taxon>
        <taxon>Eurotiales</taxon>
        <taxon>Aspergillaceae</taxon>
        <taxon>Aspergillus</taxon>
        <taxon>Aspergillus subgen. Circumdati</taxon>
    </lineage>
</organism>
<evidence type="ECO:0000313" key="2">
    <source>
        <dbReference type="EMBL" id="GFF21549.1"/>
    </source>
</evidence>
<comment type="caution">
    <text evidence="2">The sequence shown here is derived from an EMBL/GenBank/DDBJ whole genome shotgun (WGS) entry which is preliminary data.</text>
</comment>
<evidence type="ECO:0000256" key="1">
    <source>
        <dbReference type="ARBA" id="ARBA00005179"/>
    </source>
</evidence>
<gene>
    <name evidence="2" type="ORF">ATEIFO6365_0015012000</name>
</gene>
<dbReference type="Proteomes" id="UP000452235">
    <property type="component" value="Unassembled WGS sequence"/>
</dbReference>
<reference evidence="2 3" key="1">
    <citation type="submission" date="2020-01" db="EMBL/GenBank/DDBJ databases">
        <title>Aspergillus terreus IFO 6365 whole genome shotgun sequence.</title>
        <authorList>
            <person name="Kanamasa S."/>
            <person name="Takahashi H."/>
        </authorList>
    </citation>
    <scope>NUCLEOTIDE SEQUENCE [LARGE SCALE GENOMIC DNA]</scope>
    <source>
        <strain evidence="2 3">IFO 6365</strain>
    </source>
</reference>
<evidence type="ECO:0000313" key="3">
    <source>
        <dbReference type="Proteomes" id="UP000452235"/>
    </source>
</evidence>
<dbReference type="VEuPathDB" id="FungiDB:ATEG_10082"/>
<dbReference type="PANTHER" id="PTHR39598:SF1">
    <property type="entry name" value="AUSTINOID BIOSYNTHESIS CLUSTERS PROTEIN F-RELATED"/>
    <property type="match status" value="1"/>
</dbReference>
<sequence length="142" mass="16109">MSPTREDLVATAKLFIAKYNEFTPDSIISVRTPNSVSHRLFPTRSSTRNIGESMEACANAKEVFKSLTVSVIDDNDTIVDERTRKVVFYLASRGDTIVGEWKSECIFIFQMSEDGKLVDRIWAGFDTAYMDEFESRLDGITF</sequence>
<dbReference type="AlphaFoldDB" id="A0A5M3ZD72"/>
<dbReference type="PANTHER" id="PTHR39598">
    <property type="entry name" value="AUSTINOL SYNTHESIS PROTEIN F-RELATED"/>
    <property type="match status" value="1"/>
</dbReference>
<accession>A0A5M3ZD72</accession>
<dbReference type="OrthoDB" id="3758478at2759"/>
<keyword evidence="3" id="KW-1185">Reference proteome</keyword>
<protein>
    <submittedName>
        <fullName evidence="2">Uncharacterized protein</fullName>
    </submittedName>
</protein>
<proteinExistence type="predicted"/>
<comment type="pathway">
    <text evidence="1">Secondary metabolite biosynthesis.</text>
</comment>